<reference evidence="7 8" key="1">
    <citation type="submission" date="2017-06" db="EMBL/GenBank/DDBJ databases">
        <title>Azoarcus.</title>
        <authorList>
            <person name="Woo J.-H."/>
            <person name="Kim H.-S."/>
        </authorList>
    </citation>
    <scope>NUCLEOTIDE SEQUENCE [LARGE SCALE GENOMIC DNA]</scope>
    <source>
        <strain evidence="7 8">TSPY31</strain>
    </source>
</reference>
<dbReference type="Gene3D" id="2.30.30.60">
    <property type="match status" value="1"/>
</dbReference>
<dbReference type="KEGG" id="acom:CEW83_14255"/>
<keyword evidence="4 5" id="KW-0472">Membrane</keyword>
<organism evidence="7 8">
    <name type="scientific">Parazoarcus communis</name>
    <dbReference type="NCBI Taxonomy" id="41977"/>
    <lineage>
        <taxon>Bacteria</taxon>
        <taxon>Pseudomonadati</taxon>
        <taxon>Pseudomonadota</taxon>
        <taxon>Betaproteobacteria</taxon>
        <taxon>Rhodocyclales</taxon>
        <taxon>Zoogloeaceae</taxon>
        <taxon>Parazoarcus</taxon>
    </lineage>
</organism>
<dbReference type="GO" id="GO:0016020">
    <property type="term" value="C:membrane"/>
    <property type="evidence" value="ECO:0007669"/>
    <property type="project" value="UniProtKB-SubCell"/>
</dbReference>
<evidence type="ECO:0000256" key="1">
    <source>
        <dbReference type="ARBA" id="ARBA00004370"/>
    </source>
</evidence>
<gene>
    <name evidence="7" type="ORF">CEW83_14255</name>
</gene>
<evidence type="ECO:0000256" key="5">
    <source>
        <dbReference type="SAM" id="Phobius"/>
    </source>
</evidence>
<keyword evidence="2 5" id="KW-0812">Transmembrane</keyword>
<feature type="transmembrane region" description="Helical" evidence="5">
    <location>
        <begin position="20"/>
        <end position="48"/>
    </location>
</feature>
<dbReference type="Gene3D" id="1.10.287.1260">
    <property type="match status" value="1"/>
</dbReference>
<dbReference type="Proteomes" id="UP000244930">
    <property type="component" value="Chromosome"/>
</dbReference>
<evidence type="ECO:0000256" key="2">
    <source>
        <dbReference type="ARBA" id="ARBA00022692"/>
    </source>
</evidence>
<dbReference type="EMBL" id="CP022187">
    <property type="protein sequence ID" value="AWI76233.1"/>
    <property type="molecule type" value="Genomic_DNA"/>
</dbReference>
<feature type="transmembrane region" description="Helical" evidence="5">
    <location>
        <begin position="99"/>
        <end position="126"/>
    </location>
</feature>
<dbReference type="PANTHER" id="PTHR30566:SF25">
    <property type="entry name" value="INNER MEMBRANE PROTEIN"/>
    <property type="match status" value="1"/>
</dbReference>
<keyword evidence="3 5" id="KW-1133">Transmembrane helix</keyword>
<feature type="domain" description="Mechanosensitive ion channel MscS" evidence="6">
    <location>
        <begin position="195"/>
        <end position="261"/>
    </location>
</feature>
<name>A0A2U8GSM2_9RHOO</name>
<dbReference type="SUPFAM" id="SSF50182">
    <property type="entry name" value="Sm-like ribonucleoproteins"/>
    <property type="match status" value="1"/>
</dbReference>
<protein>
    <submittedName>
        <fullName evidence="7">Mechanosensitive ion channel protein MscS</fullName>
    </submittedName>
</protein>
<evidence type="ECO:0000256" key="4">
    <source>
        <dbReference type="ARBA" id="ARBA00023136"/>
    </source>
</evidence>
<evidence type="ECO:0000313" key="8">
    <source>
        <dbReference type="Proteomes" id="UP000244930"/>
    </source>
</evidence>
<feature type="transmembrane region" description="Helical" evidence="5">
    <location>
        <begin position="69"/>
        <end position="87"/>
    </location>
</feature>
<evidence type="ECO:0000313" key="7">
    <source>
        <dbReference type="EMBL" id="AWI76233.1"/>
    </source>
</evidence>
<dbReference type="RefSeq" id="WP_108949935.1">
    <property type="nucleotide sequence ID" value="NZ_CP022187.1"/>
</dbReference>
<accession>A0A2U8GSM2</accession>
<evidence type="ECO:0000256" key="3">
    <source>
        <dbReference type="ARBA" id="ARBA00022989"/>
    </source>
</evidence>
<proteinExistence type="predicted"/>
<comment type="subcellular location">
    <subcellularLocation>
        <location evidence="1">Membrane</location>
    </subcellularLocation>
</comment>
<feature type="transmembrane region" description="Helical" evidence="5">
    <location>
        <begin position="146"/>
        <end position="167"/>
    </location>
</feature>
<dbReference type="PANTHER" id="PTHR30566">
    <property type="entry name" value="YNAI-RELATED MECHANOSENSITIVE ION CHANNEL"/>
    <property type="match status" value="1"/>
</dbReference>
<dbReference type="InterPro" id="IPR023408">
    <property type="entry name" value="MscS_beta-dom_sf"/>
</dbReference>
<evidence type="ECO:0000259" key="6">
    <source>
        <dbReference type="Pfam" id="PF00924"/>
    </source>
</evidence>
<dbReference type="GO" id="GO:0008381">
    <property type="term" value="F:mechanosensitive monoatomic ion channel activity"/>
    <property type="evidence" value="ECO:0007669"/>
    <property type="project" value="UniProtKB-ARBA"/>
</dbReference>
<dbReference type="AlphaFoldDB" id="A0A2U8GSM2"/>
<dbReference type="Pfam" id="PF00924">
    <property type="entry name" value="MS_channel_2nd"/>
    <property type="match status" value="1"/>
</dbReference>
<keyword evidence="8" id="KW-1185">Reference proteome</keyword>
<sequence length="370" mass="40694">MNELNIPDPQSLEAWLDGRIGPWMGSLVAAALALTLALATHSLIYVALARFVRGSTVGEAFVRGTRMPMRWAMLALGALLGLEGLPAELPGVGPAHQLLVLLTIGALTWTALRAVHGVGTGVLDGYRDSDIADEYQARRVRTQTRVLTRIAGFLAVTVGTAAMLMTFPAVRQIGASMLASAGVAGLVVGFAARPVLANLLAGLQIALTQPIRIGDVVIVEKEWGWIEQIFSTYVVVRVWDERRLVVPLNYFIENPFQNWTRDSSQLIGSVHWWVDYRMPLAPLRTELERLCKLAPEWDSRIQVLQVVDASDRAVQLRALVSAPDAAKAWDLRCRIREGMLDFIQREYPQFLPQIRAEPAADRTAAAFDAV</sequence>
<dbReference type="InterPro" id="IPR006685">
    <property type="entry name" value="MscS_channel_2nd"/>
</dbReference>
<dbReference type="InterPro" id="IPR010920">
    <property type="entry name" value="LSM_dom_sf"/>
</dbReference>